<evidence type="ECO:0000313" key="7">
    <source>
        <dbReference type="EMBL" id="RNB69547.1"/>
    </source>
</evidence>
<dbReference type="SUPFAM" id="SSF46689">
    <property type="entry name" value="Homeodomain-like"/>
    <property type="match status" value="1"/>
</dbReference>
<dbReference type="OrthoDB" id="9816296at2"/>
<feature type="DNA-binding region" description="H-T-H motif" evidence="5">
    <location>
        <begin position="31"/>
        <end position="50"/>
    </location>
</feature>
<dbReference type="PANTHER" id="PTHR43479">
    <property type="entry name" value="ACREF/ENVCD OPERON REPRESSOR-RELATED"/>
    <property type="match status" value="1"/>
</dbReference>
<evidence type="ECO:0000256" key="1">
    <source>
        <dbReference type="ARBA" id="ARBA00022491"/>
    </source>
</evidence>
<dbReference type="InterPro" id="IPR023772">
    <property type="entry name" value="DNA-bd_HTH_TetR-type_CS"/>
</dbReference>
<feature type="domain" description="HTH tetR-type" evidence="6">
    <location>
        <begin position="8"/>
        <end position="68"/>
    </location>
</feature>
<dbReference type="Proteomes" id="UP000282028">
    <property type="component" value="Unassembled WGS sequence"/>
</dbReference>
<dbReference type="PANTHER" id="PTHR43479:SF11">
    <property type="entry name" value="ACREF_ENVCD OPERON REPRESSOR-RELATED"/>
    <property type="match status" value="1"/>
</dbReference>
<dbReference type="InterPro" id="IPR036271">
    <property type="entry name" value="Tet_transcr_reg_TetR-rel_C_sf"/>
</dbReference>
<dbReference type="Pfam" id="PF00440">
    <property type="entry name" value="TetR_N"/>
    <property type="match status" value="1"/>
</dbReference>
<reference evidence="7 8" key="1">
    <citation type="submission" date="2018-10" db="EMBL/GenBank/DDBJ databases">
        <title>Phylogenomics of Brevibacillus.</title>
        <authorList>
            <person name="Dunlap C."/>
        </authorList>
    </citation>
    <scope>NUCLEOTIDE SEQUENCE [LARGE SCALE GENOMIC DNA]</scope>
    <source>
        <strain evidence="7 8">JCM 12215</strain>
    </source>
</reference>
<dbReference type="PROSITE" id="PS01081">
    <property type="entry name" value="HTH_TETR_1"/>
    <property type="match status" value="1"/>
</dbReference>
<dbReference type="PROSITE" id="PS50977">
    <property type="entry name" value="HTH_TETR_2"/>
    <property type="match status" value="1"/>
</dbReference>
<keyword evidence="1" id="KW-0678">Repressor</keyword>
<gene>
    <name evidence="7" type="ORF">EDM52_18930</name>
</gene>
<dbReference type="InterPro" id="IPR039538">
    <property type="entry name" value="BetI_C"/>
</dbReference>
<evidence type="ECO:0000256" key="4">
    <source>
        <dbReference type="ARBA" id="ARBA00023163"/>
    </source>
</evidence>
<dbReference type="RefSeq" id="WP_122910515.1">
    <property type="nucleotide sequence ID" value="NZ_CBCSBE010000015.1"/>
</dbReference>
<keyword evidence="8" id="KW-1185">Reference proteome</keyword>
<dbReference type="InterPro" id="IPR001647">
    <property type="entry name" value="HTH_TetR"/>
</dbReference>
<name>A0A3M8C2F1_9BACL</name>
<keyword evidence="3 5" id="KW-0238">DNA-binding</keyword>
<dbReference type="InterPro" id="IPR050624">
    <property type="entry name" value="HTH-type_Tx_Regulator"/>
</dbReference>
<dbReference type="SUPFAM" id="SSF48498">
    <property type="entry name" value="Tetracyclin repressor-like, C-terminal domain"/>
    <property type="match status" value="1"/>
</dbReference>
<dbReference type="AlphaFoldDB" id="A0A3M8C2F1"/>
<evidence type="ECO:0000256" key="2">
    <source>
        <dbReference type="ARBA" id="ARBA00023015"/>
    </source>
</evidence>
<protein>
    <submittedName>
        <fullName evidence="7">TetR family transcriptional regulator</fullName>
    </submittedName>
</protein>
<dbReference type="GO" id="GO:0003677">
    <property type="term" value="F:DNA binding"/>
    <property type="evidence" value="ECO:0007669"/>
    <property type="project" value="UniProtKB-UniRule"/>
</dbReference>
<dbReference type="Pfam" id="PF13977">
    <property type="entry name" value="TetR_C_6"/>
    <property type="match status" value="1"/>
</dbReference>
<dbReference type="EMBL" id="RHHR01000037">
    <property type="protein sequence ID" value="RNB69547.1"/>
    <property type="molecule type" value="Genomic_DNA"/>
</dbReference>
<proteinExistence type="predicted"/>
<evidence type="ECO:0000256" key="3">
    <source>
        <dbReference type="ARBA" id="ARBA00023125"/>
    </source>
</evidence>
<evidence type="ECO:0000256" key="5">
    <source>
        <dbReference type="PROSITE-ProRule" id="PRU00335"/>
    </source>
</evidence>
<accession>A0A3M8C2F1</accession>
<keyword evidence="2" id="KW-0805">Transcription regulation</keyword>
<organism evidence="7 8">
    <name type="scientific">Brevibacillus invocatus</name>
    <dbReference type="NCBI Taxonomy" id="173959"/>
    <lineage>
        <taxon>Bacteria</taxon>
        <taxon>Bacillati</taxon>
        <taxon>Bacillota</taxon>
        <taxon>Bacilli</taxon>
        <taxon>Bacillales</taxon>
        <taxon>Paenibacillaceae</taxon>
        <taxon>Brevibacillus</taxon>
    </lineage>
</organism>
<dbReference type="InterPro" id="IPR009057">
    <property type="entry name" value="Homeodomain-like_sf"/>
</dbReference>
<evidence type="ECO:0000313" key="8">
    <source>
        <dbReference type="Proteomes" id="UP000282028"/>
    </source>
</evidence>
<sequence>MPKIVDHEERRKQIAEATWRVIFNQGMKGATVRNIAQEAGLSLGALRHYFSTQDELLSFAMRLVKERATQRIQDIAMREMSPKEKMVQILLELVPVDEQRMAEMEVWFAFTFHQKYETISQNEMHQGFFPELERSLEYLAHHGLLREGLDLELEAEKLYAIIDGIALHALLESQRLRPERIIRVLTSHIQSICKEDETN</sequence>
<dbReference type="Gene3D" id="1.10.357.10">
    <property type="entry name" value="Tetracycline Repressor, domain 2"/>
    <property type="match status" value="1"/>
</dbReference>
<evidence type="ECO:0000259" key="6">
    <source>
        <dbReference type="PROSITE" id="PS50977"/>
    </source>
</evidence>
<comment type="caution">
    <text evidence="7">The sequence shown here is derived from an EMBL/GenBank/DDBJ whole genome shotgun (WGS) entry which is preliminary data.</text>
</comment>
<keyword evidence="4" id="KW-0804">Transcription</keyword>